<proteinExistence type="inferred from homology"/>
<organism evidence="11 12">
    <name type="scientific">Hondaea fermentalgiana</name>
    <dbReference type="NCBI Taxonomy" id="2315210"/>
    <lineage>
        <taxon>Eukaryota</taxon>
        <taxon>Sar</taxon>
        <taxon>Stramenopiles</taxon>
        <taxon>Bigyra</taxon>
        <taxon>Labyrinthulomycetes</taxon>
        <taxon>Thraustochytrida</taxon>
        <taxon>Thraustochytriidae</taxon>
        <taxon>Hondaea</taxon>
    </lineage>
</organism>
<dbReference type="GO" id="GO:0003676">
    <property type="term" value="F:nucleic acid binding"/>
    <property type="evidence" value="ECO:0007669"/>
    <property type="project" value="InterPro"/>
</dbReference>
<keyword evidence="4 9" id="KW-0863">Zinc-finger</keyword>
<dbReference type="InParanoid" id="A0A2R5GGB3"/>
<comment type="function">
    <text evidence="7">DNA-dependent RNA polymerase catalyzes the transcription of DNA into RNA using the four ribonucleoside triphosphates as substrates.</text>
</comment>
<evidence type="ECO:0000313" key="11">
    <source>
        <dbReference type="EMBL" id="GBG27693.1"/>
    </source>
</evidence>
<feature type="binding site" evidence="8">
    <location>
        <position position="15"/>
    </location>
    <ligand>
        <name>Zn(2+)</name>
        <dbReference type="ChEBI" id="CHEBI:29105"/>
        <label>1</label>
    </ligand>
</feature>
<dbReference type="OrthoDB" id="10056816at2759"/>
<comment type="caution">
    <text evidence="11">The sequence shown here is derived from an EMBL/GenBank/DDBJ whole genome shotgun (WGS) entry which is preliminary data.</text>
</comment>
<feature type="binding site" evidence="8">
    <location>
        <position position="120"/>
    </location>
    <ligand>
        <name>Zn(2+)</name>
        <dbReference type="ChEBI" id="CHEBI:29105"/>
        <label>2</label>
    </ligand>
</feature>
<evidence type="ECO:0000256" key="6">
    <source>
        <dbReference type="ARBA" id="ARBA00023242"/>
    </source>
</evidence>
<dbReference type="PIRSF" id="PIRSF005586">
    <property type="entry name" value="RNApol_RpoM"/>
    <property type="match status" value="1"/>
</dbReference>
<dbReference type="SUPFAM" id="SSF57783">
    <property type="entry name" value="Zinc beta-ribbon"/>
    <property type="match status" value="1"/>
</dbReference>
<evidence type="ECO:0000256" key="9">
    <source>
        <dbReference type="PIRSR" id="PIRSR005586-2"/>
    </source>
</evidence>
<dbReference type="GO" id="GO:0008270">
    <property type="term" value="F:zinc ion binding"/>
    <property type="evidence" value="ECO:0007669"/>
    <property type="project" value="UniProtKB-KW"/>
</dbReference>
<evidence type="ECO:0000256" key="5">
    <source>
        <dbReference type="ARBA" id="ARBA00022833"/>
    </source>
</evidence>
<keyword evidence="3 8" id="KW-0479">Metal-binding</keyword>
<keyword evidence="2 7" id="KW-0240">DNA-directed RNA polymerase</keyword>
<comment type="similarity">
    <text evidence="7">Belongs to the archaeal rpoM/eukaryotic RPA12/RPB9/RPC11 RNA polymerase family.</text>
</comment>
<feature type="binding site" evidence="8">
    <location>
        <position position="32"/>
    </location>
    <ligand>
        <name>Zn(2+)</name>
        <dbReference type="ChEBI" id="CHEBI:29105"/>
        <label>1</label>
    </ligand>
</feature>
<feature type="domain" description="TFIIS-type" evidence="10">
    <location>
        <begin position="88"/>
        <end position="128"/>
    </location>
</feature>
<name>A0A2R5GGB3_9STRA</name>
<evidence type="ECO:0000256" key="8">
    <source>
        <dbReference type="PIRSR" id="PIRSR005586-1"/>
    </source>
</evidence>
<sequence>MADPLATRTSFCDRCGTLLATPNSDTVTCVCCGRTCCYGDLDSRNLKIRTFAEAQTDPKWAKRFIAQRDGLQTDNGRFDTATQHRAEVDETCPKCGHGKATFYTMQLRSVDEGQTVFYDCLKCAHTWSQNN</sequence>
<dbReference type="InterPro" id="IPR001222">
    <property type="entry name" value="Znf_TFIIS"/>
</dbReference>
<evidence type="ECO:0000256" key="1">
    <source>
        <dbReference type="ARBA" id="ARBA00004604"/>
    </source>
</evidence>
<dbReference type="Pfam" id="PF01096">
    <property type="entry name" value="Zn_ribbon_TFIIS"/>
    <property type="match status" value="1"/>
</dbReference>
<dbReference type="PANTHER" id="PTHR11239:SF14">
    <property type="entry name" value="DNA-DIRECTED RNA POLYMERASE I SUBUNIT RPA12"/>
    <property type="match status" value="1"/>
</dbReference>
<dbReference type="PANTHER" id="PTHR11239">
    <property type="entry name" value="DNA-DIRECTED RNA POLYMERASE"/>
    <property type="match status" value="1"/>
</dbReference>
<keyword evidence="12" id="KW-1185">Reference proteome</keyword>
<evidence type="ECO:0000256" key="7">
    <source>
        <dbReference type="PIRNR" id="PIRNR005586"/>
    </source>
</evidence>
<dbReference type="PROSITE" id="PS51133">
    <property type="entry name" value="ZF_TFIIS_2"/>
    <property type="match status" value="1"/>
</dbReference>
<keyword evidence="6 7" id="KW-0539">Nucleus</keyword>
<dbReference type="GO" id="GO:0006363">
    <property type="term" value="P:termination of RNA polymerase I transcription"/>
    <property type="evidence" value="ECO:0007669"/>
    <property type="project" value="TreeGrafter"/>
</dbReference>
<dbReference type="InterPro" id="IPR034004">
    <property type="entry name" value="Zn_ribbon_RPA12_C"/>
</dbReference>
<dbReference type="Gene3D" id="2.20.25.10">
    <property type="match status" value="1"/>
</dbReference>
<feature type="binding site" evidence="8">
    <location>
        <position position="36"/>
    </location>
    <ligand>
        <name>Zn(2+)</name>
        <dbReference type="ChEBI" id="CHEBI:29105"/>
        <label>1</label>
    </ligand>
</feature>
<reference evidence="11 12" key="1">
    <citation type="submission" date="2017-12" db="EMBL/GenBank/DDBJ databases">
        <title>Sequencing, de novo assembly and annotation of complete genome of a new Thraustochytrid species, strain FCC1311.</title>
        <authorList>
            <person name="Sedici K."/>
            <person name="Godart F."/>
            <person name="Aiese Cigliano R."/>
            <person name="Sanseverino W."/>
            <person name="Barakat M."/>
            <person name="Ortet P."/>
            <person name="Marechal E."/>
            <person name="Cagnac O."/>
            <person name="Amato A."/>
        </authorList>
    </citation>
    <scope>NUCLEOTIDE SEQUENCE [LARGE SCALE GENOMIC DNA]</scope>
</reference>
<feature type="binding site" evidence="8">
    <location>
        <position position="92"/>
    </location>
    <ligand>
        <name>Zn(2+)</name>
        <dbReference type="ChEBI" id="CHEBI:29105"/>
        <label>2</label>
    </ligand>
</feature>
<keyword evidence="7" id="KW-0804">Transcription</keyword>
<evidence type="ECO:0000256" key="3">
    <source>
        <dbReference type="ARBA" id="ARBA00022723"/>
    </source>
</evidence>
<dbReference type="InterPro" id="IPR012164">
    <property type="entry name" value="Rpa12/Rpb9/Rpc10/TFS"/>
</dbReference>
<dbReference type="AlphaFoldDB" id="A0A2R5GGB3"/>
<feature type="binding site" evidence="8">
    <location>
        <position position="12"/>
    </location>
    <ligand>
        <name>Zn(2+)</name>
        <dbReference type="ChEBI" id="CHEBI:29105"/>
        <label>1</label>
    </ligand>
</feature>
<dbReference type="GO" id="GO:0005736">
    <property type="term" value="C:RNA polymerase I complex"/>
    <property type="evidence" value="ECO:0007669"/>
    <property type="project" value="TreeGrafter"/>
</dbReference>
<keyword evidence="5 8" id="KW-0862">Zinc</keyword>
<evidence type="ECO:0000256" key="2">
    <source>
        <dbReference type="ARBA" id="ARBA00022478"/>
    </source>
</evidence>
<gene>
    <name evidence="11" type="ORF">FCC1311_039162</name>
</gene>
<protein>
    <recommendedName>
        <fullName evidence="7">DNA-directed RNA polymerase subunit</fullName>
    </recommendedName>
</protein>
<feature type="binding site" evidence="8">
    <location>
        <position position="95"/>
    </location>
    <ligand>
        <name>Zn(2+)</name>
        <dbReference type="ChEBI" id="CHEBI:29105"/>
        <label>2</label>
    </ligand>
</feature>
<dbReference type="EMBL" id="BEYU01000035">
    <property type="protein sequence ID" value="GBG27693.1"/>
    <property type="molecule type" value="Genomic_DNA"/>
</dbReference>
<accession>A0A2R5GGB3</accession>
<evidence type="ECO:0000313" key="12">
    <source>
        <dbReference type="Proteomes" id="UP000241890"/>
    </source>
</evidence>
<dbReference type="GO" id="GO:0003899">
    <property type="term" value="F:DNA-directed RNA polymerase activity"/>
    <property type="evidence" value="ECO:0007669"/>
    <property type="project" value="InterPro"/>
</dbReference>
<comment type="subcellular location">
    <subcellularLocation>
        <location evidence="1">Nucleus</location>
        <location evidence="1">Nucleolus</location>
    </subcellularLocation>
</comment>
<evidence type="ECO:0000256" key="4">
    <source>
        <dbReference type="ARBA" id="ARBA00022771"/>
    </source>
</evidence>
<feature type="binding site" evidence="8">
    <location>
        <position position="123"/>
    </location>
    <ligand>
        <name>Zn(2+)</name>
        <dbReference type="ChEBI" id="CHEBI:29105"/>
        <label>2</label>
    </ligand>
</feature>
<dbReference type="PROSITE" id="PS00466">
    <property type="entry name" value="ZF_TFIIS_1"/>
    <property type="match status" value="1"/>
</dbReference>
<dbReference type="SMART" id="SM00440">
    <property type="entry name" value="ZnF_C2C2"/>
    <property type="match status" value="1"/>
</dbReference>
<evidence type="ECO:0000259" key="10">
    <source>
        <dbReference type="PROSITE" id="PS51133"/>
    </source>
</evidence>
<feature type="zinc finger region" description="C4-type" evidence="9">
    <location>
        <begin position="12"/>
        <end position="36"/>
    </location>
</feature>
<dbReference type="CDD" id="cd10507">
    <property type="entry name" value="Zn-ribbon_RPA12"/>
    <property type="match status" value="1"/>
</dbReference>
<dbReference type="Proteomes" id="UP000241890">
    <property type="component" value="Unassembled WGS sequence"/>
</dbReference>